<dbReference type="PANTHER" id="PTHR14379:SF31">
    <property type="entry name" value="NYN DOMAIN-CONTAINING PROTEIN"/>
    <property type="match status" value="1"/>
</dbReference>
<proteinExistence type="predicted"/>
<dbReference type="GO" id="GO:0005777">
    <property type="term" value="C:peroxisome"/>
    <property type="evidence" value="ECO:0007669"/>
    <property type="project" value="InterPro"/>
</dbReference>
<organism evidence="2 3">
    <name type="scientific">Brassica oleracea var. oleracea</name>
    <dbReference type="NCBI Taxonomy" id="109376"/>
    <lineage>
        <taxon>Eukaryota</taxon>
        <taxon>Viridiplantae</taxon>
        <taxon>Streptophyta</taxon>
        <taxon>Embryophyta</taxon>
        <taxon>Tracheophyta</taxon>
        <taxon>Spermatophyta</taxon>
        <taxon>Magnoliopsida</taxon>
        <taxon>eudicotyledons</taxon>
        <taxon>Gunneridae</taxon>
        <taxon>Pentapetalae</taxon>
        <taxon>rosids</taxon>
        <taxon>malvids</taxon>
        <taxon>Brassicales</taxon>
        <taxon>Brassicaceae</taxon>
        <taxon>Brassiceae</taxon>
        <taxon>Brassica</taxon>
    </lineage>
</organism>
<sequence>MGEDDTIGFEAYDYPIPTDDLDPVFGDILKALHVMGFRNGYIDVYLYSEQINCEAIVTNDFLGQGEYYCAFGYKVLDITLYMIRRATCIGPGPVNYFVIAKPKRELHRVLQCLKSRRHNVLLVKPPPPGEKFLFSVDSLLENARFLGGGKPRFKELYASHASEYDISFEKYVEIKEDVRNRGKLDIVVLVLAEKLDFAVSAEKLDFAVFGGKTRFSGFGGKTRFAGFGGKTRFAGEYYCAFGYKVLDITLYMIRRATCIGPGPVNYFVIAKPKRELHRVLQCLKSRRHNVLLVKPPPPDEKFLFSFLFSVDSLLENARFLGGGKPRFKELYASHASEYDISFEKYVEIKEDVSKMVDFSERIPTVRGPRTAVFWDAVDCPFPPSSSPDAIYHSISSALAERCFSDNITVWAYLDDDADKKGSALLGGDKTWASRIYFLPGGSALLGGDKTWASRIYFLPGGDKASRRIRMLNDMFLWARDSPRGMRYEASLVLFADQFIGARGYYTDMLRRLDAMHYDFLFVTPTLDINNPESPQWPGLLIDRGASYFAFEDPPSPKMHEAHAAAEEEETPKKLQII</sequence>
<keyword evidence="3" id="KW-1185">Reference proteome</keyword>
<evidence type="ECO:0000313" key="3">
    <source>
        <dbReference type="Proteomes" id="UP000032141"/>
    </source>
</evidence>
<dbReference type="InterPro" id="IPR024768">
    <property type="entry name" value="Marf1"/>
</dbReference>
<evidence type="ECO:0000313" key="2">
    <source>
        <dbReference type="EnsemblPlants" id="Bo2g005200.1"/>
    </source>
</evidence>
<feature type="region of interest" description="Disordered" evidence="1">
    <location>
        <begin position="555"/>
        <end position="577"/>
    </location>
</feature>
<evidence type="ECO:0000256" key="1">
    <source>
        <dbReference type="SAM" id="MobiDB-lite"/>
    </source>
</evidence>
<dbReference type="GO" id="GO:0010468">
    <property type="term" value="P:regulation of gene expression"/>
    <property type="evidence" value="ECO:0007669"/>
    <property type="project" value="InterPro"/>
</dbReference>
<dbReference type="Proteomes" id="UP000032141">
    <property type="component" value="Chromosome C2"/>
</dbReference>
<dbReference type="HOGENOM" id="CLU_418193_0_0_1"/>
<reference evidence="2 3" key="1">
    <citation type="journal article" date="2014" name="Genome Biol.">
        <title>Transcriptome and methylome profiling reveals relics of genome dominance in the mesopolyploid Brassica oleracea.</title>
        <authorList>
            <person name="Parkin I.A."/>
            <person name="Koh C."/>
            <person name="Tang H."/>
            <person name="Robinson S.J."/>
            <person name="Kagale S."/>
            <person name="Clarke W.E."/>
            <person name="Town C.D."/>
            <person name="Nixon J."/>
            <person name="Krishnakumar V."/>
            <person name="Bidwell S.L."/>
            <person name="Denoeud F."/>
            <person name="Belcram H."/>
            <person name="Links M.G."/>
            <person name="Just J."/>
            <person name="Clarke C."/>
            <person name="Bender T."/>
            <person name="Huebert T."/>
            <person name="Mason A.S."/>
            <person name="Pires J.C."/>
            <person name="Barker G."/>
            <person name="Moore J."/>
            <person name="Walley P.G."/>
            <person name="Manoli S."/>
            <person name="Batley J."/>
            <person name="Edwards D."/>
            <person name="Nelson M.N."/>
            <person name="Wang X."/>
            <person name="Paterson A.H."/>
            <person name="King G."/>
            <person name="Bancroft I."/>
            <person name="Chalhoub B."/>
            <person name="Sharpe A.G."/>
        </authorList>
    </citation>
    <scope>NUCLEOTIDE SEQUENCE</scope>
    <source>
        <strain evidence="2 3">cv. TO1000</strain>
    </source>
</reference>
<dbReference type="AlphaFoldDB" id="A0A0D3AHN5"/>
<accession>A0A0D3AHN5</accession>
<dbReference type="EnsemblPlants" id="Bo2g005200.1">
    <property type="protein sequence ID" value="Bo2g005200.1"/>
    <property type="gene ID" value="Bo2g005200"/>
</dbReference>
<protein>
    <recommendedName>
        <fullName evidence="4">NYN domain-containing protein</fullName>
    </recommendedName>
</protein>
<name>A0A0D3AHN5_BRAOL</name>
<evidence type="ECO:0008006" key="4">
    <source>
        <dbReference type="Google" id="ProtNLM"/>
    </source>
</evidence>
<reference evidence="2" key="2">
    <citation type="submission" date="2015-03" db="UniProtKB">
        <authorList>
            <consortium name="EnsemblPlants"/>
        </authorList>
    </citation>
    <scope>IDENTIFICATION</scope>
</reference>
<dbReference type="PANTHER" id="PTHR14379">
    <property type="entry name" value="LIMKAIN B LKAP"/>
    <property type="match status" value="1"/>
</dbReference>
<dbReference type="Gramene" id="Bo2g005200.1">
    <property type="protein sequence ID" value="Bo2g005200.1"/>
    <property type="gene ID" value="Bo2g005200"/>
</dbReference>
<dbReference type="STRING" id="109376.A0A0D3AHN5"/>